<gene>
    <name evidence="4" type="ORF">A4A58_06545</name>
</gene>
<dbReference type="PROSITE" id="PS51186">
    <property type="entry name" value="GNAT"/>
    <property type="match status" value="1"/>
</dbReference>
<proteinExistence type="predicted"/>
<evidence type="ECO:0000313" key="4">
    <source>
        <dbReference type="EMBL" id="KZD23057.1"/>
    </source>
</evidence>
<dbReference type="OrthoDB" id="9815099at2"/>
<keyword evidence="1 4" id="KW-0808">Transferase</keyword>
<dbReference type="Pfam" id="PF13508">
    <property type="entry name" value="Acetyltransf_7"/>
    <property type="match status" value="1"/>
</dbReference>
<dbReference type="PANTHER" id="PTHR43877:SF1">
    <property type="entry name" value="ACETYLTRANSFERASE"/>
    <property type="match status" value="1"/>
</dbReference>
<dbReference type="EMBL" id="LVYV01000012">
    <property type="protein sequence ID" value="KZD23057.1"/>
    <property type="molecule type" value="Genomic_DNA"/>
</dbReference>
<dbReference type="SUPFAM" id="SSF55729">
    <property type="entry name" value="Acyl-CoA N-acyltransferases (Nat)"/>
    <property type="match status" value="1"/>
</dbReference>
<keyword evidence="2" id="KW-0012">Acyltransferase</keyword>
<organism evidence="4 5">
    <name type="scientific">Tardiphaga robiniae</name>
    <dbReference type="NCBI Taxonomy" id="943830"/>
    <lineage>
        <taxon>Bacteria</taxon>
        <taxon>Pseudomonadati</taxon>
        <taxon>Pseudomonadota</taxon>
        <taxon>Alphaproteobacteria</taxon>
        <taxon>Hyphomicrobiales</taxon>
        <taxon>Nitrobacteraceae</taxon>
        <taxon>Tardiphaga</taxon>
    </lineage>
</organism>
<dbReference type="PANTHER" id="PTHR43877">
    <property type="entry name" value="AMINOALKYLPHOSPHONATE N-ACETYLTRANSFERASE-RELATED-RELATED"/>
    <property type="match status" value="1"/>
</dbReference>
<dbReference type="STRING" id="943830.A4A58_06545"/>
<dbReference type="InterPro" id="IPR000182">
    <property type="entry name" value="GNAT_dom"/>
</dbReference>
<feature type="domain" description="N-acetyltransferase" evidence="3">
    <location>
        <begin position="6"/>
        <end position="141"/>
    </location>
</feature>
<evidence type="ECO:0000256" key="1">
    <source>
        <dbReference type="ARBA" id="ARBA00022679"/>
    </source>
</evidence>
<protein>
    <submittedName>
        <fullName evidence="4">GCN5 family acetyltransferase</fullName>
    </submittedName>
</protein>
<accession>A0A165RSQ8</accession>
<name>A0A165RSQ8_9BRAD</name>
<dbReference type="AlphaFoldDB" id="A0A165RSQ8"/>
<dbReference type="InterPro" id="IPR050832">
    <property type="entry name" value="Bact_Acetyltransf"/>
</dbReference>
<keyword evidence="5" id="KW-1185">Reference proteome</keyword>
<dbReference type="CDD" id="cd04301">
    <property type="entry name" value="NAT_SF"/>
    <property type="match status" value="1"/>
</dbReference>
<dbReference type="Gene3D" id="3.40.630.30">
    <property type="match status" value="1"/>
</dbReference>
<evidence type="ECO:0000259" key="3">
    <source>
        <dbReference type="PROSITE" id="PS51186"/>
    </source>
</evidence>
<dbReference type="Proteomes" id="UP000076574">
    <property type="component" value="Unassembled WGS sequence"/>
</dbReference>
<comment type="caution">
    <text evidence="4">The sequence shown here is derived from an EMBL/GenBank/DDBJ whole genome shotgun (WGS) entry which is preliminary data.</text>
</comment>
<reference evidence="4 5" key="1">
    <citation type="submission" date="2016-03" db="EMBL/GenBank/DDBJ databases">
        <title>Microsymbionts genomes from the relict species Vavilovia formosa (Stev.) Fed.</title>
        <authorList>
            <person name="Kopat V."/>
            <person name="Chirak E."/>
            <person name="Kimeklis A."/>
            <person name="Andronov E."/>
        </authorList>
    </citation>
    <scope>NUCLEOTIDE SEQUENCE [LARGE SCALE GENOMIC DNA]</scope>
    <source>
        <strain evidence="4 5">Vaf07</strain>
    </source>
</reference>
<dbReference type="InterPro" id="IPR016181">
    <property type="entry name" value="Acyl_CoA_acyltransferase"/>
</dbReference>
<evidence type="ECO:0000256" key="2">
    <source>
        <dbReference type="ARBA" id="ARBA00023315"/>
    </source>
</evidence>
<evidence type="ECO:0000313" key="5">
    <source>
        <dbReference type="Proteomes" id="UP000076574"/>
    </source>
</evidence>
<dbReference type="RefSeq" id="WP_068733061.1">
    <property type="nucleotide sequence ID" value="NZ_LVYV01000012.1"/>
</dbReference>
<dbReference type="GO" id="GO:0016747">
    <property type="term" value="F:acyltransferase activity, transferring groups other than amino-acyl groups"/>
    <property type="evidence" value="ECO:0007669"/>
    <property type="project" value="InterPro"/>
</dbReference>
<sequence length="170" mass="18495">MNDLSLTILAETANDAQIIERLHARTFGPGRYVLSAYRLREHVSHLLDLSFTARIGTLLVGSVRQLPICVGDTPALLLGPLTVEPPFRSRGVGRKLLDRAIADARKKGHKLIVLVGDEPYYRRVGFKAIPKGNVTMPGPVDQNRLLVLELVEGAAAGLTGAVRPDWDAAK</sequence>